<reference evidence="2 3" key="1">
    <citation type="journal article" date="2014" name="Int. J. Syst. Evol. Microbiol.">
        <title>Nocardia vulneris sp. nov., isolated from wounds of human patients in North America.</title>
        <authorList>
            <person name="Lasker B.A."/>
            <person name="Bell M."/>
            <person name="Klenk H.P."/>
            <person name="Sproer C."/>
            <person name="Schumann C."/>
            <person name="Schumann P."/>
            <person name="Brown J.M."/>
        </authorList>
    </citation>
    <scope>NUCLEOTIDE SEQUENCE [LARGE SCALE GENOMIC DNA]</scope>
    <source>
        <strain evidence="2 3">W9851</strain>
    </source>
</reference>
<comment type="caution">
    <text evidence="2">The sequence shown here is derived from an EMBL/GenBank/DDBJ whole genome shotgun (WGS) entry which is preliminary data.</text>
</comment>
<proteinExistence type="predicted"/>
<protein>
    <recommendedName>
        <fullName evidence="4">DUF3558 domain-containing protein</fullName>
    </recommendedName>
</protein>
<dbReference type="PROSITE" id="PS51257">
    <property type="entry name" value="PROKAR_LIPOPROTEIN"/>
    <property type="match status" value="1"/>
</dbReference>
<accession>A0ABR4ZLF4</accession>
<evidence type="ECO:0000256" key="1">
    <source>
        <dbReference type="SAM" id="MobiDB-lite"/>
    </source>
</evidence>
<feature type="compositionally biased region" description="Basic and acidic residues" evidence="1">
    <location>
        <begin position="218"/>
        <end position="227"/>
    </location>
</feature>
<evidence type="ECO:0000313" key="2">
    <source>
        <dbReference type="EMBL" id="KIA66029.1"/>
    </source>
</evidence>
<gene>
    <name evidence="2" type="ORF">FG87_04240</name>
</gene>
<evidence type="ECO:0008006" key="4">
    <source>
        <dbReference type="Google" id="ProtNLM"/>
    </source>
</evidence>
<dbReference type="InterPro" id="IPR024520">
    <property type="entry name" value="DUF3558"/>
</dbReference>
<dbReference type="Proteomes" id="UP000031364">
    <property type="component" value="Unassembled WGS sequence"/>
</dbReference>
<organism evidence="2 3">
    <name type="scientific">Nocardia vulneris</name>
    <dbReference type="NCBI Taxonomy" id="1141657"/>
    <lineage>
        <taxon>Bacteria</taxon>
        <taxon>Bacillati</taxon>
        <taxon>Actinomycetota</taxon>
        <taxon>Actinomycetes</taxon>
        <taxon>Mycobacteriales</taxon>
        <taxon>Nocardiaceae</taxon>
        <taxon>Nocardia</taxon>
    </lineage>
</organism>
<keyword evidence="3" id="KW-1185">Reference proteome</keyword>
<sequence length="381" mass="39040">MYRGVGLLAGALVATACSGGGPDGLRYATGFAALPASCAEVGAIAADALQGFSGSLPASDAQPFTKQRYTTAVGGSLECEVTFEDPIPRPEQVAEPVPLSRAATIHLLFLDAPTLADRSATATTSAGPEPATVTPLPGIGDGATIGFQPAGDRRIAADVSAQVANLSVVVRTTGLDWSGASGTPPTGDSPKLRTELAAGAQAIAAVLTRSLSSSLPRRTLDGVRETTQESAPATTTPAPQPVWDPCRIPDGDVTAAGLDPRTRNAAVASDSQGRCSWSAGWYGVDVHTTDRRFTDFAYGSDRFIRPAPIAVADRRAVLARRSESDSTCSLLFDVPQQTSGGIETGTVELAASADVAGRGEELCGELARLAVPLSAHFPAGR</sequence>
<feature type="region of interest" description="Disordered" evidence="1">
    <location>
        <begin position="217"/>
        <end position="244"/>
    </location>
</feature>
<name>A0ABR4ZLF4_9NOCA</name>
<dbReference type="RefSeq" id="WP_043664928.1">
    <property type="nucleotide sequence ID" value="NZ_BDCI01000002.1"/>
</dbReference>
<dbReference type="EMBL" id="JNFP01000004">
    <property type="protein sequence ID" value="KIA66029.1"/>
    <property type="molecule type" value="Genomic_DNA"/>
</dbReference>
<feature type="region of interest" description="Disordered" evidence="1">
    <location>
        <begin position="120"/>
        <end position="140"/>
    </location>
</feature>
<evidence type="ECO:0000313" key="3">
    <source>
        <dbReference type="Proteomes" id="UP000031364"/>
    </source>
</evidence>
<dbReference type="Pfam" id="PF12079">
    <property type="entry name" value="DUF3558"/>
    <property type="match status" value="1"/>
</dbReference>